<accession>A0A974A1T5</accession>
<organism evidence="2">
    <name type="scientific">Bradyrhizobium septentrionale</name>
    <dbReference type="NCBI Taxonomy" id="1404411"/>
    <lineage>
        <taxon>Bacteria</taxon>
        <taxon>Pseudomonadati</taxon>
        <taxon>Pseudomonadota</taxon>
        <taxon>Alphaproteobacteria</taxon>
        <taxon>Hyphomicrobiales</taxon>
        <taxon>Nitrobacteraceae</taxon>
        <taxon>Bradyrhizobium</taxon>
    </lineage>
</organism>
<feature type="signal peptide" evidence="1">
    <location>
        <begin position="1"/>
        <end position="18"/>
    </location>
</feature>
<evidence type="ECO:0000256" key="1">
    <source>
        <dbReference type="SAM" id="SignalP"/>
    </source>
</evidence>
<name>A0A974A1T5_9BRAD</name>
<comment type="caution">
    <text evidence="2">The sequence shown here is derived from an EMBL/GenBank/DDBJ whole genome shotgun (WGS) entry which is preliminary data.</text>
</comment>
<sequence>MFRIVVALALICSSWATARRGPAWPAPQTLGGRPPCCPHAFCGCGASLYLFGRNIPRLNLAAAWLAFPRAGPAPRMAAVRRHHGFVLVEQPGAGVWLAHEFGRNIRKQSRFRWRSRQEDHTFRNQCLALDYVA</sequence>
<evidence type="ECO:0000313" key="2">
    <source>
        <dbReference type="EMBL" id="NVI45435.1"/>
    </source>
</evidence>
<feature type="chain" id="PRO_5037100150" evidence="1">
    <location>
        <begin position="19"/>
        <end position="133"/>
    </location>
</feature>
<keyword evidence="1" id="KW-0732">Signal</keyword>
<gene>
    <name evidence="2" type="ORF">HAP48_021190</name>
</gene>
<reference evidence="2" key="1">
    <citation type="submission" date="2020-06" db="EMBL/GenBank/DDBJ databases">
        <title>Whole Genome Sequence of Bradyrhizobium sp. Strain 1S1.</title>
        <authorList>
            <person name="Bromfield E.S.P."/>
            <person name="Cloutier S."/>
        </authorList>
    </citation>
    <scope>NUCLEOTIDE SEQUENCE [LARGE SCALE GENOMIC DNA]</scope>
    <source>
        <strain evidence="2">1S1</strain>
    </source>
</reference>
<dbReference type="EMBL" id="JAAOLE020000001">
    <property type="protein sequence ID" value="NVI45435.1"/>
    <property type="molecule type" value="Genomic_DNA"/>
</dbReference>
<dbReference type="AlphaFoldDB" id="A0A974A1T5"/>
<dbReference type="RefSeq" id="WP_166202825.1">
    <property type="nucleotide sequence ID" value="NZ_CP088285.1"/>
</dbReference>
<protein>
    <submittedName>
        <fullName evidence="2">Uncharacterized protein</fullName>
    </submittedName>
</protein>
<proteinExistence type="predicted"/>